<dbReference type="EMBL" id="VXBP01001519">
    <property type="protein sequence ID" value="NXN92825.1"/>
    <property type="molecule type" value="Genomic_DNA"/>
</dbReference>
<dbReference type="Gene3D" id="2.60.40.10">
    <property type="entry name" value="Immunoglobulins"/>
    <property type="match status" value="1"/>
</dbReference>
<evidence type="ECO:0000313" key="1">
    <source>
        <dbReference type="EMBL" id="NXN92825.1"/>
    </source>
</evidence>
<dbReference type="OrthoDB" id="10028801at2759"/>
<keyword evidence="2" id="KW-1185">Reference proteome</keyword>
<feature type="non-terminal residue" evidence="1">
    <location>
        <position position="1"/>
    </location>
</feature>
<dbReference type="InterPro" id="IPR013783">
    <property type="entry name" value="Ig-like_fold"/>
</dbReference>
<dbReference type="SUPFAM" id="SSF48726">
    <property type="entry name" value="Immunoglobulin"/>
    <property type="match status" value="1"/>
</dbReference>
<organism evidence="1 2">
    <name type="scientific">Rhinopomastus cyanomelas</name>
    <name type="common">Common scimitarbill</name>
    <dbReference type="NCBI Taxonomy" id="113115"/>
    <lineage>
        <taxon>Eukaryota</taxon>
        <taxon>Metazoa</taxon>
        <taxon>Chordata</taxon>
        <taxon>Craniata</taxon>
        <taxon>Vertebrata</taxon>
        <taxon>Euteleostomi</taxon>
        <taxon>Archelosauria</taxon>
        <taxon>Archosauria</taxon>
        <taxon>Dinosauria</taxon>
        <taxon>Saurischia</taxon>
        <taxon>Theropoda</taxon>
        <taxon>Coelurosauria</taxon>
        <taxon>Aves</taxon>
        <taxon>Neognathae</taxon>
        <taxon>Neoaves</taxon>
        <taxon>Telluraves</taxon>
        <taxon>Coraciimorphae</taxon>
        <taxon>Bucerotiformes</taxon>
        <taxon>Rhinopomastidae</taxon>
        <taxon>Rhinopomastus</taxon>
    </lineage>
</organism>
<accession>A0A7L1N086</accession>
<dbReference type="AlphaFoldDB" id="A0A7L1N086"/>
<gene>
    <name evidence="1" type="primary">Nphs1_0</name>
    <name evidence="1" type="ORF">RHICYA_R16074</name>
</gene>
<protein>
    <submittedName>
        <fullName evidence="1">NPHN protein</fullName>
    </submittedName>
</protein>
<reference evidence="1 2" key="1">
    <citation type="submission" date="2019-09" db="EMBL/GenBank/DDBJ databases">
        <title>Bird 10,000 Genomes (B10K) Project - Family phase.</title>
        <authorList>
            <person name="Zhang G."/>
        </authorList>
    </citation>
    <scope>NUCLEOTIDE SEQUENCE [LARGE SCALE GENOMIC DNA]</scope>
    <source>
        <strain evidence="1">B10K-DU-002-35</strain>
        <tissue evidence="1">Muscle</tissue>
    </source>
</reference>
<evidence type="ECO:0000313" key="2">
    <source>
        <dbReference type="Proteomes" id="UP000565785"/>
    </source>
</evidence>
<name>A0A7L1N086_RHICY</name>
<dbReference type="Proteomes" id="UP000565785">
    <property type="component" value="Unassembled WGS sequence"/>
</dbReference>
<dbReference type="InterPro" id="IPR036179">
    <property type="entry name" value="Ig-like_dom_sf"/>
</dbReference>
<feature type="non-terminal residue" evidence="1">
    <location>
        <position position="141"/>
    </location>
</feature>
<comment type="caution">
    <text evidence="1">The sequence shown here is derived from an EMBL/GenBank/DDBJ whole genome shotgun (WGS) entry which is preliminary data.</text>
</comment>
<sequence>ELEAGSVTQPVPVLVPDGSDWAELQCRAQGVPGVQLYWEHWGQPLHPDDTRFQEKQWREGPWTSSLLRVATIGQERSRLRHQFQHSDSDEFRSQWQFQYLNWAQSEHWEQNRTLGTFVCVAQSPLGTARRHLQLRLAGTGL</sequence>
<proteinExistence type="predicted"/>